<name>A0A174Z491_9FIRM</name>
<dbReference type="EC" id="3.4.13.18" evidence="10"/>
<dbReference type="SUPFAM" id="SSF55031">
    <property type="entry name" value="Bacterial exopeptidase dimerisation domain"/>
    <property type="match status" value="1"/>
</dbReference>
<dbReference type="PANTHER" id="PTHR43501">
    <property type="entry name" value="CYTOSOL NON-SPECIFIC DIPEPTIDASE"/>
    <property type="match status" value="1"/>
</dbReference>
<dbReference type="RefSeq" id="WP_055216209.1">
    <property type="nucleotide sequence ID" value="NZ_CZBU01000005.1"/>
</dbReference>
<evidence type="ECO:0000256" key="2">
    <source>
        <dbReference type="ARBA" id="ARBA00001947"/>
    </source>
</evidence>
<dbReference type="CDD" id="cd03890">
    <property type="entry name" value="M20_pepD"/>
    <property type="match status" value="1"/>
</dbReference>
<dbReference type="InterPro" id="IPR001160">
    <property type="entry name" value="Peptidase_M20C"/>
</dbReference>
<evidence type="ECO:0000256" key="16">
    <source>
        <dbReference type="ARBA" id="ARBA00077688"/>
    </source>
</evidence>
<dbReference type="InterPro" id="IPR011650">
    <property type="entry name" value="Peptidase_M20_dimer"/>
</dbReference>
<dbReference type="GO" id="GO:0006508">
    <property type="term" value="P:proteolysis"/>
    <property type="evidence" value="ECO:0007669"/>
    <property type="project" value="UniProtKB-KW"/>
</dbReference>
<evidence type="ECO:0000256" key="11">
    <source>
        <dbReference type="ARBA" id="ARBA00044252"/>
    </source>
</evidence>
<comment type="catalytic activity">
    <reaction evidence="9">
        <text>Hydrolysis of dipeptides, preferentially hydrophobic dipeptides including prolyl amino acids.</text>
        <dbReference type="EC" id="3.4.13.18"/>
    </reaction>
</comment>
<keyword evidence="5 19" id="KW-0378">Hydrolase</keyword>
<keyword evidence="8" id="KW-0170">Cobalt</keyword>
<proteinExistence type="inferred from homology"/>
<feature type="domain" description="Peptidase M20 dimerisation" evidence="18">
    <location>
        <begin position="219"/>
        <end position="294"/>
    </location>
</feature>
<dbReference type="PANTHER" id="PTHR43501:SF1">
    <property type="entry name" value="CYTOSOL NON-SPECIFIC DIPEPTIDASE"/>
    <property type="match status" value="1"/>
</dbReference>
<dbReference type="SUPFAM" id="SSF53187">
    <property type="entry name" value="Zn-dependent exopeptidases"/>
    <property type="match status" value="1"/>
</dbReference>
<sequence>MDINELSPLEVFSYFQEICAIPHGSGNTGMIADYCLEFAKLHGLKARKDTSDNVVIFKAGSSGYEDREPVILQGHLDMVCEKQPDSDIDMSVQSIKACTDGKMVWADGTTLGADDGIAVAFILAVLASDTIAHPPIQAVLTSDEEIGMLGARDLDTSDLTAKRLINIDSESEGILYVSCAGGVRAECDIPVVYEDAAGWVADGASDVQNGSVCFEVKISGLAGGHSGVEIHKQHTNAIRLLASLLSHASCEADFRLVSLSGGGKENAIPKEAKAVVSVRSCSATTFEQSIKESADVWMQEISATEPYAKIEVEKTDDAADKVLDSHSTANVIYALQLSPDGVYKMSQEIKGMVQTSLNLGTAYLDTDKLVYKYLIRSNTAAGKKLLLERVTTFVKHLSGKVVTMSDYPAWEYKSDSQLRKICVESFTNVYGHEPEVTSIHAGLECGILAGKMPGVDMISFGPTLESVHTPDECMDVASVERTWEYLLEILKEM</sequence>
<dbReference type="Pfam" id="PF01546">
    <property type="entry name" value="Peptidase_M20"/>
    <property type="match status" value="1"/>
</dbReference>
<evidence type="ECO:0000256" key="13">
    <source>
        <dbReference type="ARBA" id="ARBA00071271"/>
    </source>
</evidence>
<evidence type="ECO:0000256" key="14">
    <source>
        <dbReference type="ARBA" id="ARBA00075285"/>
    </source>
</evidence>
<dbReference type="Pfam" id="PF07687">
    <property type="entry name" value="M20_dimer"/>
    <property type="match status" value="1"/>
</dbReference>
<dbReference type="InterPro" id="IPR036264">
    <property type="entry name" value="Bact_exopeptidase_dim_dom"/>
</dbReference>
<dbReference type="GO" id="GO:0070573">
    <property type="term" value="F:metallodipeptidase activity"/>
    <property type="evidence" value="ECO:0007669"/>
    <property type="project" value="TreeGrafter"/>
</dbReference>
<evidence type="ECO:0000256" key="9">
    <source>
        <dbReference type="ARBA" id="ARBA00036421"/>
    </source>
</evidence>
<evidence type="ECO:0000256" key="10">
    <source>
        <dbReference type="ARBA" id="ARBA00038976"/>
    </source>
</evidence>
<evidence type="ECO:0000256" key="3">
    <source>
        <dbReference type="ARBA" id="ARBA00022670"/>
    </source>
</evidence>
<dbReference type="FunFam" id="3.40.630.10:FF:000018">
    <property type="entry name" value="Aminoacyl-histidine dipeptidase PepD"/>
    <property type="match status" value="1"/>
</dbReference>
<dbReference type="PRINTS" id="PR00934">
    <property type="entry name" value="XHISDIPTASE"/>
</dbReference>
<evidence type="ECO:0000256" key="12">
    <source>
        <dbReference type="ARBA" id="ARBA00061423"/>
    </source>
</evidence>
<keyword evidence="3" id="KW-0645">Protease</keyword>
<dbReference type="FunFam" id="3.40.630.10:FF:000015">
    <property type="entry name" value="Aminoacyl-histidine dipeptidase PepD"/>
    <property type="match status" value="1"/>
</dbReference>
<evidence type="ECO:0000259" key="18">
    <source>
        <dbReference type="Pfam" id="PF07687"/>
    </source>
</evidence>
<accession>A0A174Z491</accession>
<evidence type="ECO:0000313" key="20">
    <source>
        <dbReference type="Proteomes" id="UP000095621"/>
    </source>
</evidence>
<evidence type="ECO:0000256" key="15">
    <source>
        <dbReference type="ARBA" id="ARBA00076004"/>
    </source>
</evidence>
<evidence type="ECO:0000256" key="6">
    <source>
        <dbReference type="ARBA" id="ARBA00022833"/>
    </source>
</evidence>
<evidence type="ECO:0000313" key="19">
    <source>
        <dbReference type="EMBL" id="CUQ78771.1"/>
    </source>
</evidence>
<dbReference type="AlphaFoldDB" id="A0A174Z491"/>
<dbReference type="EMBL" id="CZBU01000005">
    <property type="protein sequence ID" value="CUQ78771.1"/>
    <property type="molecule type" value="Genomic_DNA"/>
</dbReference>
<evidence type="ECO:0000256" key="4">
    <source>
        <dbReference type="ARBA" id="ARBA00022723"/>
    </source>
</evidence>
<dbReference type="NCBIfam" id="TIGR01893">
    <property type="entry name" value="aa-his-dipept"/>
    <property type="match status" value="1"/>
</dbReference>
<dbReference type="PIRSF" id="PIRSF016599">
    <property type="entry name" value="Xaa-His_dipept"/>
    <property type="match status" value="1"/>
</dbReference>
<dbReference type="Proteomes" id="UP000095621">
    <property type="component" value="Unassembled WGS sequence"/>
</dbReference>
<evidence type="ECO:0000256" key="17">
    <source>
        <dbReference type="ARBA" id="ARBA00078074"/>
    </source>
</evidence>
<evidence type="ECO:0000256" key="1">
    <source>
        <dbReference type="ARBA" id="ARBA00001941"/>
    </source>
</evidence>
<comment type="cofactor">
    <cofactor evidence="2">
        <name>Zn(2+)</name>
        <dbReference type="ChEBI" id="CHEBI:29105"/>
    </cofactor>
</comment>
<evidence type="ECO:0000256" key="8">
    <source>
        <dbReference type="ARBA" id="ARBA00023285"/>
    </source>
</evidence>
<dbReference type="GO" id="GO:0046872">
    <property type="term" value="F:metal ion binding"/>
    <property type="evidence" value="ECO:0007669"/>
    <property type="project" value="UniProtKB-KW"/>
</dbReference>
<dbReference type="GO" id="GO:0005829">
    <property type="term" value="C:cytosol"/>
    <property type="evidence" value="ECO:0007669"/>
    <property type="project" value="TreeGrafter"/>
</dbReference>
<protein>
    <recommendedName>
        <fullName evidence="13">Cytosol non-specific dipeptidase</fullName>
        <ecNumber evidence="10">3.4.13.18</ecNumber>
    </recommendedName>
    <alternativeName>
        <fullName evidence="16">Aminoacyl-histidine dipeptidase</fullName>
    </alternativeName>
    <alternativeName>
        <fullName evidence="15">Beta-alanyl-histidine dipeptidase</fullName>
    </alternativeName>
    <alternativeName>
        <fullName evidence="14">Carnosinase</fullName>
    </alternativeName>
    <alternativeName>
        <fullName evidence="11">Peptidase D</fullName>
    </alternativeName>
    <alternativeName>
        <fullName evidence="17">Xaa-His dipeptidase</fullName>
    </alternativeName>
</protein>
<evidence type="ECO:0000256" key="5">
    <source>
        <dbReference type="ARBA" id="ARBA00022801"/>
    </source>
</evidence>
<dbReference type="Gene3D" id="3.40.630.10">
    <property type="entry name" value="Zn peptidases"/>
    <property type="match status" value="2"/>
</dbReference>
<keyword evidence="6" id="KW-0862">Zinc</keyword>
<keyword evidence="19" id="KW-0224">Dipeptidase</keyword>
<comment type="cofactor">
    <cofactor evidence="1">
        <name>Co(2+)</name>
        <dbReference type="ChEBI" id="CHEBI:48828"/>
    </cofactor>
</comment>
<gene>
    <name evidence="19" type="primary">pepD_3</name>
    <name evidence="19" type="ORF">ERS852490_02420</name>
</gene>
<dbReference type="OrthoDB" id="9773892at2"/>
<reference evidence="19 20" key="1">
    <citation type="submission" date="2015-09" db="EMBL/GenBank/DDBJ databases">
        <authorList>
            <consortium name="Pathogen Informatics"/>
        </authorList>
    </citation>
    <scope>NUCLEOTIDE SEQUENCE [LARGE SCALE GENOMIC DNA]</scope>
    <source>
        <strain evidence="19 20">2789STDY5834875</strain>
    </source>
</reference>
<evidence type="ECO:0000256" key="7">
    <source>
        <dbReference type="ARBA" id="ARBA00023049"/>
    </source>
</evidence>
<keyword evidence="7" id="KW-0482">Metalloprotease</keyword>
<organism evidence="19 20">
    <name type="scientific">Lachnospira eligens</name>
    <dbReference type="NCBI Taxonomy" id="39485"/>
    <lineage>
        <taxon>Bacteria</taxon>
        <taxon>Bacillati</taxon>
        <taxon>Bacillota</taxon>
        <taxon>Clostridia</taxon>
        <taxon>Lachnospirales</taxon>
        <taxon>Lachnospiraceae</taxon>
        <taxon>Lachnospira</taxon>
    </lineage>
</organism>
<dbReference type="InterPro" id="IPR002933">
    <property type="entry name" value="Peptidase_M20"/>
</dbReference>
<keyword evidence="4" id="KW-0479">Metal-binding</keyword>
<comment type="similarity">
    <text evidence="12">Belongs to the peptidase M20C family.</text>
</comment>